<feature type="transmembrane region" description="Helical" evidence="2">
    <location>
        <begin position="176"/>
        <end position="198"/>
    </location>
</feature>
<feature type="region of interest" description="Disordered" evidence="1">
    <location>
        <begin position="213"/>
        <end position="325"/>
    </location>
</feature>
<protein>
    <submittedName>
        <fullName evidence="3">Uncharacterized protein</fullName>
    </submittedName>
</protein>
<evidence type="ECO:0000313" key="4">
    <source>
        <dbReference type="Proteomes" id="UP001321481"/>
    </source>
</evidence>
<feature type="transmembrane region" description="Helical" evidence="2">
    <location>
        <begin position="108"/>
        <end position="128"/>
    </location>
</feature>
<feature type="compositionally biased region" description="Low complexity" evidence="1">
    <location>
        <begin position="285"/>
        <end position="302"/>
    </location>
</feature>
<feature type="compositionally biased region" description="Pro residues" evidence="1">
    <location>
        <begin position="309"/>
        <end position="325"/>
    </location>
</feature>
<feature type="transmembrane region" description="Helical" evidence="2">
    <location>
        <begin position="75"/>
        <end position="96"/>
    </location>
</feature>
<name>A0ABT6ZF37_9MICO</name>
<evidence type="ECO:0000313" key="3">
    <source>
        <dbReference type="EMBL" id="MDJ1114777.1"/>
    </source>
</evidence>
<keyword evidence="2" id="KW-0472">Membrane</keyword>
<sequence length="325" mass="34597">MSEPITAPGSTKIFRAAIWVAIGALIAAALVCVVWVLIGDANGLVGRAFLTIFLLAAFAGVAILEAALAPRRAAWFSLASMVSWVAALIVGAFMIWMPEAFGAYDVGIARFFKFLLIVLILQGVLLHIRLYSKAFGRYQTTFTSVVAYVTMGLLVILAIMLTVSLMFSEFVDFLPIYWRVVVALAILVAVGTALVPLVNALFAPKRPRPAAPLSGYGAAPQHAAPQPHATQHAGQYTQAQQPPAPQQGWPTFADGRTPLPVMPDGSPDWNAYYTGWPTYPQQPSAPVADTAAPIPDDTAPSARHAAPEQPAPPVYPPAPPAPPQP</sequence>
<feature type="transmembrane region" description="Helical" evidence="2">
    <location>
        <begin position="140"/>
        <end position="164"/>
    </location>
</feature>
<proteinExistence type="predicted"/>
<evidence type="ECO:0000256" key="1">
    <source>
        <dbReference type="SAM" id="MobiDB-lite"/>
    </source>
</evidence>
<feature type="transmembrane region" description="Helical" evidence="2">
    <location>
        <begin position="44"/>
        <end position="68"/>
    </location>
</feature>
<dbReference type="Proteomes" id="UP001321481">
    <property type="component" value="Unassembled WGS sequence"/>
</dbReference>
<keyword evidence="2" id="KW-1133">Transmembrane helix</keyword>
<feature type="transmembrane region" description="Helical" evidence="2">
    <location>
        <begin position="16"/>
        <end position="38"/>
    </location>
</feature>
<feature type="compositionally biased region" description="Low complexity" evidence="1">
    <location>
        <begin position="218"/>
        <end position="241"/>
    </location>
</feature>
<organism evidence="3 4">
    <name type="scientific">Microbacterium dauci</name>
    <dbReference type="NCBI Taxonomy" id="3048008"/>
    <lineage>
        <taxon>Bacteria</taxon>
        <taxon>Bacillati</taxon>
        <taxon>Actinomycetota</taxon>
        <taxon>Actinomycetes</taxon>
        <taxon>Micrococcales</taxon>
        <taxon>Microbacteriaceae</taxon>
        <taxon>Microbacterium</taxon>
    </lineage>
</organism>
<reference evidence="3 4" key="1">
    <citation type="submission" date="2023-05" db="EMBL/GenBank/DDBJ databases">
        <title>Microbacterium dauci sp.nov., Isolated from Carrot Rhizosphere Soil.</title>
        <authorList>
            <person name="Xiao Z."/>
            <person name="Zheng J."/>
        </authorList>
    </citation>
    <scope>NUCLEOTIDE SEQUENCE [LARGE SCALE GENOMIC DNA]</scope>
    <source>
        <strain evidence="3 4">LX3-4</strain>
    </source>
</reference>
<dbReference type="RefSeq" id="WP_283716441.1">
    <property type="nucleotide sequence ID" value="NZ_JASJND010000006.1"/>
</dbReference>
<accession>A0ABT6ZF37</accession>
<gene>
    <name evidence="3" type="ORF">QNI14_09950</name>
</gene>
<evidence type="ECO:0000256" key="2">
    <source>
        <dbReference type="SAM" id="Phobius"/>
    </source>
</evidence>
<keyword evidence="2" id="KW-0812">Transmembrane</keyword>
<dbReference type="EMBL" id="JASJND010000006">
    <property type="protein sequence ID" value="MDJ1114777.1"/>
    <property type="molecule type" value="Genomic_DNA"/>
</dbReference>
<keyword evidence="4" id="KW-1185">Reference proteome</keyword>
<comment type="caution">
    <text evidence="3">The sequence shown here is derived from an EMBL/GenBank/DDBJ whole genome shotgun (WGS) entry which is preliminary data.</text>
</comment>